<feature type="domain" description="BAR" evidence="6">
    <location>
        <begin position="13"/>
        <end position="234"/>
    </location>
</feature>
<dbReference type="STRING" id="1051891.A0A0C3Q8Y9"/>
<evidence type="ECO:0000259" key="5">
    <source>
        <dbReference type="PROSITE" id="PS50002"/>
    </source>
</evidence>
<dbReference type="PROSITE" id="PS51021">
    <property type="entry name" value="BAR"/>
    <property type="match status" value="1"/>
</dbReference>
<protein>
    <recommendedName>
        <fullName evidence="9">SH3 domain-containing protein</fullName>
    </recommendedName>
</protein>
<feature type="compositionally biased region" description="Basic residues" evidence="4">
    <location>
        <begin position="304"/>
        <end position="314"/>
    </location>
</feature>
<dbReference type="InterPro" id="IPR001452">
    <property type="entry name" value="SH3_domain"/>
</dbReference>
<dbReference type="AlphaFoldDB" id="A0A0C3Q8Y9"/>
<accession>A0A0C3Q8Y9</accession>
<evidence type="ECO:0000259" key="6">
    <source>
        <dbReference type="PROSITE" id="PS51021"/>
    </source>
</evidence>
<feature type="region of interest" description="Disordered" evidence="4">
    <location>
        <begin position="431"/>
        <end position="553"/>
    </location>
</feature>
<reference evidence="7 8" key="1">
    <citation type="submission" date="2014-04" db="EMBL/GenBank/DDBJ databases">
        <authorList>
            <consortium name="DOE Joint Genome Institute"/>
            <person name="Kuo A."/>
            <person name="Girlanda M."/>
            <person name="Perotto S."/>
            <person name="Kohler A."/>
            <person name="Nagy L.G."/>
            <person name="Floudas D."/>
            <person name="Copeland A."/>
            <person name="Barry K.W."/>
            <person name="Cichocki N."/>
            <person name="Veneault-Fourrey C."/>
            <person name="LaButti K."/>
            <person name="Lindquist E.A."/>
            <person name="Lipzen A."/>
            <person name="Lundell T."/>
            <person name="Morin E."/>
            <person name="Murat C."/>
            <person name="Sun H."/>
            <person name="Tunlid A."/>
            <person name="Henrissat B."/>
            <person name="Grigoriev I.V."/>
            <person name="Hibbett D.S."/>
            <person name="Martin F."/>
            <person name="Nordberg H.P."/>
            <person name="Cantor M.N."/>
            <person name="Hua S.X."/>
        </authorList>
    </citation>
    <scope>NUCLEOTIDE SEQUENCE [LARGE SCALE GENOMIC DNA]</scope>
    <source>
        <strain evidence="7 8">MUT 4182</strain>
    </source>
</reference>
<keyword evidence="3" id="KW-0175">Coiled coil</keyword>
<gene>
    <name evidence="7" type="ORF">M407DRAFT_7859</name>
</gene>
<dbReference type="PANTHER" id="PTHR47174:SF1">
    <property type="entry name" value="REDUCED VIABILITY UPON STARVATION PROTEIN 167"/>
    <property type="match status" value="1"/>
</dbReference>
<name>A0A0C3Q8Y9_9AGAM</name>
<dbReference type="GO" id="GO:0043332">
    <property type="term" value="C:mating projection tip"/>
    <property type="evidence" value="ECO:0007669"/>
    <property type="project" value="TreeGrafter"/>
</dbReference>
<dbReference type="PRINTS" id="PR00452">
    <property type="entry name" value="SH3DOMAIN"/>
</dbReference>
<dbReference type="GO" id="GO:0051666">
    <property type="term" value="P:actin cortical patch localization"/>
    <property type="evidence" value="ECO:0007669"/>
    <property type="project" value="InterPro"/>
</dbReference>
<evidence type="ECO:0000313" key="7">
    <source>
        <dbReference type="EMBL" id="KIO26365.1"/>
    </source>
</evidence>
<dbReference type="Proteomes" id="UP000054248">
    <property type="component" value="Unassembled WGS sequence"/>
</dbReference>
<dbReference type="GO" id="GO:0031097">
    <property type="term" value="C:medial cortex"/>
    <property type="evidence" value="ECO:0007669"/>
    <property type="project" value="TreeGrafter"/>
</dbReference>
<dbReference type="GO" id="GO:0006897">
    <property type="term" value="P:endocytosis"/>
    <property type="evidence" value="ECO:0007669"/>
    <property type="project" value="InterPro"/>
</dbReference>
<dbReference type="OrthoDB" id="10263741at2759"/>
<dbReference type="SMART" id="SM00326">
    <property type="entry name" value="SH3"/>
    <property type="match status" value="1"/>
</dbReference>
<dbReference type="PROSITE" id="PS50002">
    <property type="entry name" value="SH3"/>
    <property type="match status" value="1"/>
</dbReference>
<evidence type="ECO:0000313" key="8">
    <source>
        <dbReference type="Proteomes" id="UP000054248"/>
    </source>
</evidence>
<feature type="compositionally biased region" description="Basic and acidic residues" evidence="4">
    <location>
        <begin position="432"/>
        <end position="441"/>
    </location>
</feature>
<dbReference type="Pfam" id="PF03114">
    <property type="entry name" value="BAR"/>
    <property type="match status" value="1"/>
</dbReference>
<feature type="coiled-coil region" evidence="3">
    <location>
        <begin position="150"/>
        <end position="184"/>
    </location>
</feature>
<sequence>MASKQLGKLRQWAGEIVSSNKTTVSEDFKTLEKDVELRLVGLFAVTEVYVKAVSKKVEVPGEEKEPKAFPVEAVGTAMINHGQDFGGEAAYGQCLNSMGRGLCKLGQYQEDFSNDVRETWLPTLSNLMDLGEEFSAQRKKLDSRRLALDASRTKLSKAKKDKEIKDAEEEVRLAKARYDEVSDDVQARMFYIQDNEIQQLRDLTTFLDMMLDFTTKCTTTLQEVKDNWIDDSAIEKVEYDRGKTSSHAFSQQDLPLPSRGSSGDQDDDAKSEKRPSSRKSGADSGPNGTAGSKSGLSRWVPGSLRRKSRSKSKSFSHLDDTVGEEGSAYDAQSERVKALFGAEDGGQDDIISRSTSQHGHRSRTNSRASNGTLGSRLPPALSRRQSESFGSQKKLVRALYDYSGGGDELGFKTGDEIILLSEVSDGWWEGELDGRKAREPSQDEPFGDRYAQSPAEYFPAENDYEQGLLTTSNSSATPSSEIKTKSRSGSLSAGIAGKKAPPPPPNRRANTPSLPARPVRSKSASTLPPAAPDIKSPFANDTDGDADEDGGHLSDGGMLLCATCGCDEFQQNRFKPRGHCSACFHSHA</sequence>
<dbReference type="GO" id="GO:0030479">
    <property type="term" value="C:actin cortical patch"/>
    <property type="evidence" value="ECO:0007669"/>
    <property type="project" value="TreeGrafter"/>
</dbReference>
<feature type="domain" description="SH3" evidence="5">
    <location>
        <begin position="391"/>
        <end position="463"/>
    </location>
</feature>
<feature type="compositionally biased region" description="Polar residues" evidence="4">
    <location>
        <begin position="286"/>
        <end position="295"/>
    </location>
</feature>
<organism evidence="7 8">
    <name type="scientific">Tulasnella calospora MUT 4182</name>
    <dbReference type="NCBI Taxonomy" id="1051891"/>
    <lineage>
        <taxon>Eukaryota</taxon>
        <taxon>Fungi</taxon>
        <taxon>Dikarya</taxon>
        <taxon>Basidiomycota</taxon>
        <taxon>Agaricomycotina</taxon>
        <taxon>Agaricomycetes</taxon>
        <taxon>Cantharellales</taxon>
        <taxon>Tulasnellaceae</taxon>
        <taxon>Tulasnella</taxon>
    </lineage>
</organism>
<evidence type="ECO:0008006" key="9">
    <source>
        <dbReference type="Google" id="ProtNLM"/>
    </source>
</evidence>
<evidence type="ECO:0000256" key="3">
    <source>
        <dbReference type="SAM" id="Coils"/>
    </source>
</evidence>
<dbReference type="CDD" id="cd00174">
    <property type="entry name" value="SH3"/>
    <property type="match status" value="1"/>
</dbReference>
<keyword evidence="8" id="KW-1185">Reference proteome</keyword>
<dbReference type="InterPro" id="IPR036028">
    <property type="entry name" value="SH3-like_dom_sf"/>
</dbReference>
<dbReference type="GO" id="GO:1990528">
    <property type="term" value="C:Rvs161p-Rvs167p complex"/>
    <property type="evidence" value="ECO:0007669"/>
    <property type="project" value="TreeGrafter"/>
</dbReference>
<dbReference type="InterPro" id="IPR027267">
    <property type="entry name" value="AH/BAR_dom_sf"/>
</dbReference>
<dbReference type="SUPFAM" id="SSF103657">
    <property type="entry name" value="BAR/IMD domain-like"/>
    <property type="match status" value="1"/>
</dbReference>
<feature type="region of interest" description="Disordered" evidence="4">
    <location>
        <begin position="241"/>
        <end position="330"/>
    </location>
</feature>
<dbReference type="GO" id="GO:0008289">
    <property type="term" value="F:lipid binding"/>
    <property type="evidence" value="ECO:0007669"/>
    <property type="project" value="TreeGrafter"/>
</dbReference>
<proteinExistence type="predicted"/>
<evidence type="ECO:0000256" key="1">
    <source>
        <dbReference type="ARBA" id="ARBA00022443"/>
    </source>
</evidence>
<evidence type="ECO:0000256" key="4">
    <source>
        <dbReference type="SAM" id="MobiDB-lite"/>
    </source>
</evidence>
<feature type="compositionally biased region" description="Polar residues" evidence="4">
    <location>
        <begin position="468"/>
        <end position="491"/>
    </location>
</feature>
<reference evidence="8" key="2">
    <citation type="submission" date="2015-01" db="EMBL/GenBank/DDBJ databases">
        <title>Evolutionary Origins and Diversification of the Mycorrhizal Mutualists.</title>
        <authorList>
            <consortium name="DOE Joint Genome Institute"/>
            <consortium name="Mycorrhizal Genomics Consortium"/>
            <person name="Kohler A."/>
            <person name="Kuo A."/>
            <person name="Nagy L.G."/>
            <person name="Floudas D."/>
            <person name="Copeland A."/>
            <person name="Barry K.W."/>
            <person name="Cichocki N."/>
            <person name="Veneault-Fourrey C."/>
            <person name="LaButti K."/>
            <person name="Lindquist E.A."/>
            <person name="Lipzen A."/>
            <person name="Lundell T."/>
            <person name="Morin E."/>
            <person name="Murat C."/>
            <person name="Riley R."/>
            <person name="Ohm R."/>
            <person name="Sun H."/>
            <person name="Tunlid A."/>
            <person name="Henrissat B."/>
            <person name="Grigoriev I.V."/>
            <person name="Hibbett D.S."/>
            <person name="Martin F."/>
        </authorList>
    </citation>
    <scope>NUCLEOTIDE SEQUENCE [LARGE SCALE GENOMIC DNA]</scope>
    <source>
        <strain evidence="8">MUT 4182</strain>
    </source>
</reference>
<dbReference type="SUPFAM" id="SSF50044">
    <property type="entry name" value="SH3-domain"/>
    <property type="match status" value="1"/>
</dbReference>
<dbReference type="Pfam" id="PF00018">
    <property type="entry name" value="SH3_1"/>
    <property type="match status" value="1"/>
</dbReference>
<feature type="region of interest" description="Disordered" evidence="4">
    <location>
        <begin position="342"/>
        <end position="391"/>
    </location>
</feature>
<dbReference type="PANTHER" id="PTHR47174">
    <property type="entry name" value="BRIDGING INTEGRATOR 3"/>
    <property type="match status" value="1"/>
</dbReference>
<dbReference type="GO" id="GO:0097320">
    <property type="term" value="P:plasma membrane tubulation"/>
    <property type="evidence" value="ECO:0007669"/>
    <property type="project" value="TreeGrafter"/>
</dbReference>
<dbReference type="Gene3D" id="2.30.30.40">
    <property type="entry name" value="SH3 Domains"/>
    <property type="match status" value="1"/>
</dbReference>
<dbReference type="InterPro" id="IPR046982">
    <property type="entry name" value="BIN3/RVS161-like"/>
</dbReference>
<feature type="compositionally biased region" description="Polar residues" evidence="4">
    <location>
        <begin position="245"/>
        <end position="263"/>
    </location>
</feature>
<dbReference type="SMART" id="SM00721">
    <property type="entry name" value="BAR"/>
    <property type="match status" value="1"/>
</dbReference>
<keyword evidence="1 2" id="KW-0728">SH3 domain</keyword>
<dbReference type="HOGENOM" id="CLU_008936_0_0_1"/>
<evidence type="ECO:0000256" key="2">
    <source>
        <dbReference type="PROSITE-ProRule" id="PRU00192"/>
    </source>
</evidence>
<dbReference type="InterPro" id="IPR004148">
    <property type="entry name" value="BAR_dom"/>
</dbReference>
<dbReference type="EMBL" id="KN823025">
    <property type="protein sequence ID" value="KIO26365.1"/>
    <property type="molecule type" value="Genomic_DNA"/>
</dbReference>
<dbReference type="Gene3D" id="1.20.1270.60">
    <property type="entry name" value="Arfaptin homology (AH) domain/BAR domain"/>
    <property type="match status" value="1"/>
</dbReference>